<dbReference type="SUPFAM" id="SSF101941">
    <property type="entry name" value="NAC domain"/>
    <property type="match status" value="1"/>
</dbReference>
<accession>A0A9D5DCG9</accession>
<dbReference type="PROSITE" id="PS51005">
    <property type="entry name" value="NAC"/>
    <property type="match status" value="1"/>
</dbReference>
<evidence type="ECO:0000313" key="7">
    <source>
        <dbReference type="EMBL" id="KAJ0989391.1"/>
    </source>
</evidence>
<keyword evidence="8" id="KW-1185">Reference proteome</keyword>
<evidence type="ECO:0000256" key="4">
    <source>
        <dbReference type="ARBA" id="ARBA00023163"/>
    </source>
</evidence>
<evidence type="ECO:0000256" key="2">
    <source>
        <dbReference type="ARBA" id="ARBA00023015"/>
    </source>
</evidence>
<gene>
    <name evidence="7" type="ORF">J5N97_007747</name>
</gene>
<proteinExistence type="predicted"/>
<keyword evidence="2" id="KW-0805">Transcription regulation</keyword>
<keyword evidence="3" id="KW-0238">DNA-binding</keyword>
<evidence type="ECO:0000256" key="3">
    <source>
        <dbReference type="ARBA" id="ARBA00023125"/>
    </source>
</evidence>
<dbReference type="OrthoDB" id="1921961at2759"/>
<comment type="caution">
    <text evidence="7">The sequence shown here is derived from an EMBL/GenBank/DDBJ whole genome shotgun (WGS) entry which is preliminary data.</text>
</comment>
<comment type="subcellular location">
    <subcellularLocation>
        <location evidence="1">Nucleus</location>
    </subcellularLocation>
</comment>
<dbReference type="Gene3D" id="2.170.150.80">
    <property type="entry name" value="NAC domain"/>
    <property type="match status" value="1"/>
</dbReference>
<evidence type="ECO:0000259" key="6">
    <source>
        <dbReference type="PROSITE" id="PS51005"/>
    </source>
</evidence>
<keyword evidence="4" id="KW-0804">Transcription</keyword>
<dbReference type="GO" id="GO:0003677">
    <property type="term" value="F:DNA binding"/>
    <property type="evidence" value="ECO:0007669"/>
    <property type="project" value="UniProtKB-KW"/>
</dbReference>
<keyword evidence="5" id="KW-0539">Nucleus</keyword>
<dbReference type="InterPro" id="IPR036093">
    <property type="entry name" value="NAC_dom_sf"/>
</dbReference>
<dbReference type="Proteomes" id="UP001085076">
    <property type="component" value="Miscellaneous, Linkage group lg01"/>
</dbReference>
<reference evidence="7" key="1">
    <citation type="submission" date="2021-03" db="EMBL/GenBank/DDBJ databases">
        <authorList>
            <person name="Li Z."/>
            <person name="Yang C."/>
        </authorList>
    </citation>
    <scope>NUCLEOTIDE SEQUENCE</scope>
    <source>
        <strain evidence="7">Dzin_1.0</strain>
        <tissue evidence="7">Leaf</tissue>
    </source>
</reference>
<name>A0A9D5DCG9_9LILI</name>
<sequence length="304" mass="34917">MEKIGLLGYQLPPGFRFHPTDEELINDYLKKKITSSLSPSSSIIADINLYKYNPWDLPERAFFGEEEWFFFSPRDRKYKNGARPNRAAGSGYWKATGTDKPILAAGGTHCLGVKKALVFYKGRPPKGTKTDWVMHEYRLLDPTNGQLKNKDSMRLDDWVLCRIRHKISLQVQADDEQEHTVASHVVKPNNQKMEMQVMERERSEFFEGTEYEMFACLMNSEAENSGLSFDHQIHGQEMGAAVVGETKPFQQVLQTIKRKLSFGALDEVLMLPQSKRLNYDGCKGEQFSPFELDFVDQDFLDLLL</sequence>
<dbReference type="GO" id="GO:0006355">
    <property type="term" value="P:regulation of DNA-templated transcription"/>
    <property type="evidence" value="ECO:0007669"/>
    <property type="project" value="InterPro"/>
</dbReference>
<dbReference type="PANTHER" id="PTHR31744:SF233">
    <property type="entry name" value="NAC DOMAIN-CONTAINING PROTEIN 72-LIKE"/>
    <property type="match status" value="1"/>
</dbReference>
<evidence type="ECO:0000313" key="8">
    <source>
        <dbReference type="Proteomes" id="UP001085076"/>
    </source>
</evidence>
<evidence type="ECO:0000256" key="1">
    <source>
        <dbReference type="ARBA" id="ARBA00004123"/>
    </source>
</evidence>
<dbReference type="GO" id="GO:0005634">
    <property type="term" value="C:nucleus"/>
    <property type="evidence" value="ECO:0007669"/>
    <property type="project" value="UniProtKB-SubCell"/>
</dbReference>
<reference evidence="7" key="2">
    <citation type="journal article" date="2022" name="Hortic Res">
        <title>The genome of Dioscorea zingiberensis sheds light on the biosynthesis, origin and evolution of the medicinally important diosgenin saponins.</title>
        <authorList>
            <person name="Li Y."/>
            <person name="Tan C."/>
            <person name="Li Z."/>
            <person name="Guo J."/>
            <person name="Li S."/>
            <person name="Chen X."/>
            <person name="Wang C."/>
            <person name="Dai X."/>
            <person name="Yang H."/>
            <person name="Song W."/>
            <person name="Hou L."/>
            <person name="Xu J."/>
            <person name="Tong Z."/>
            <person name="Xu A."/>
            <person name="Yuan X."/>
            <person name="Wang W."/>
            <person name="Yang Q."/>
            <person name="Chen L."/>
            <person name="Sun Z."/>
            <person name="Wang K."/>
            <person name="Pan B."/>
            <person name="Chen J."/>
            <person name="Bao Y."/>
            <person name="Liu F."/>
            <person name="Qi X."/>
            <person name="Gang D.R."/>
            <person name="Wen J."/>
            <person name="Li J."/>
        </authorList>
    </citation>
    <scope>NUCLEOTIDE SEQUENCE</scope>
    <source>
        <strain evidence="7">Dzin_1.0</strain>
    </source>
</reference>
<evidence type="ECO:0000256" key="5">
    <source>
        <dbReference type="ARBA" id="ARBA00023242"/>
    </source>
</evidence>
<dbReference type="FunFam" id="2.170.150.80:FF:000008">
    <property type="entry name" value="NAC domain-containing protein 72-like"/>
    <property type="match status" value="1"/>
</dbReference>
<feature type="domain" description="NAC" evidence="6">
    <location>
        <begin position="11"/>
        <end position="166"/>
    </location>
</feature>
<dbReference type="Pfam" id="PF02365">
    <property type="entry name" value="NAM"/>
    <property type="match status" value="1"/>
</dbReference>
<dbReference type="InterPro" id="IPR003441">
    <property type="entry name" value="NAC-dom"/>
</dbReference>
<protein>
    <recommendedName>
        <fullName evidence="6">NAC domain-containing protein</fullName>
    </recommendedName>
</protein>
<dbReference type="AlphaFoldDB" id="A0A9D5DCG9"/>
<dbReference type="EMBL" id="JAGGNH010000001">
    <property type="protein sequence ID" value="KAJ0989391.1"/>
    <property type="molecule type" value="Genomic_DNA"/>
</dbReference>
<organism evidence="7 8">
    <name type="scientific">Dioscorea zingiberensis</name>
    <dbReference type="NCBI Taxonomy" id="325984"/>
    <lineage>
        <taxon>Eukaryota</taxon>
        <taxon>Viridiplantae</taxon>
        <taxon>Streptophyta</taxon>
        <taxon>Embryophyta</taxon>
        <taxon>Tracheophyta</taxon>
        <taxon>Spermatophyta</taxon>
        <taxon>Magnoliopsida</taxon>
        <taxon>Liliopsida</taxon>
        <taxon>Dioscoreales</taxon>
        <taxon>Dioscoreaceae</taxon>
        <taxon>Dioscorea</taxon>
    </lineage>
</organism>
<dbReference type="PANTHER" id="PTHR31744">
    <property type="entry name" value="PROTEIN CUP-SHAPED COTYLEDON 2-RELATED"/>
    <property type="match status" value="1"/>
</dbReference>